<dbReference type="PANTHER" id="PTHR30545:SF2">
    <property type="entry name" value="SUGAR FERMENTATION STIMULATION PROTEIN A"/>
    <property type="match status" value="1"/>
</dbReference>
<dbReference type="NCBIfam" id="TIGR00230">
    <property type="entry name" value="sfsA"/>
    <property type="match status" value="1"/>
</dbReference>
<dbReference type="RefSeq" id="WP_115594307.1">
    <property type="nucleotide sequence ID" value="NZ_QRHA01000013.1"/>
</dbReference>
<evidence type="ECO:0000313" key="5">
    <source>
        <dbReference type="Proteomes" id="UP000256561"/>
    </source>
</evidence>
<dbReference type="FunFam" id="2.40.50.580:FF:000001">
    <property type="entry name" value="Sugar fermentation stimulation protein A"/>
    <property type="match status" value="1"/>
</dbReference>
<accession>A0A3D8M4X9</accession>
<name>A0A3D8M4X9_9ALTE</name>
<proteinExistence type="inferred from homology"/>
<dbReference type="Proteomes" id="UP000256561">
    <property type="component" value="Unassembled WGS sequence"/>
</dbReference>
<sequence length="233" mass="25961">MLFSSPLLRGTLIKRYKRFLADVELEDGSVVVAHCPNTGAMTGCAEPGFTVYLSHSDNPKRKLRYTWELAEDFQHNFIGINTHNANKLVAEALNNKVAPYFNWVDSWKAEVTPPGAQSRFDFKLMLEGKPCFMEVKSVTLAEGNVGYFPDARTQRGTKHCLELAKLAQQGERCRLLFCVQHTGIKEVRLAQNIDSEYADAVGYAQAHGVEVLAAGCTINQQKIQINQALAVKL</sequence>
<evidence type="ECO:0000259" key="3">
    <source>
        <dbReference type="Pfam" id="PF17746"/>
    </source>
</evidence>
<dbReference type="GO" id="GO:0003677">
    <property type="term" value="F:DNA binding"/>
    <property type="evidence" value="ECO:0007669"/>
    <property type="project" value="InterPro"/>
</dbReference>
<dbReference type="AlphaFoldDB" id="A0A3D8M4X9"/>
<dbReference type="Gene3D" id="3.40.1350.60">
    <property type="match status" value="1"/>
</dbReference>
<dbReference type="Pfam" id="PF03749">
    <property type="entry name" value="SfsA"/>
    <property type="match status" value="1"/>
</dbReference>
<reference evidence="5" key="1">
    <citation type="submission" date="2018-08" db="EMBL/GenBank/DDBJ databases">
        <authorList>
            <person name="Zhang J."/>
            <person name="Du Z.-J."/>
        </authorList>
    </citation>
    <scope>NUCLEOTIDE SEQUENCE [LARGE SCALE GENOMIC DNA]</scope>
    <source>
        <strain evidence="5">KCTC 52655</strain>
    </source>
</reference>
<keyword evidence="5" id="KW-1185">Reference proteome</keyword>
<dbReference type="HAMAP" id="MF_00095">
    <property type="entry name" value="SfsA"/>
    <property type="match status" value="1"/>
</dbReference>
<gene>
    <name evidence="1" type="primary">sfsA</name>
    <name evidence="4" type="ORF">DXV75_15355</name>
</gene>
<evidence type="ECO:0000313" key="4">
    <source>
        <dbReference type="EMBL" id="RDV24202.1"/>
    </source>
</evidence>
<dbReference type="Gene3D" id="2.40.50.580">
    <property type="match status" value="1"/>
</dbReference>
<dbReference type="EMBL" id="QRHA01000013">
    <property type="protein sequence ID" value="RDV24202.1"/>
    <property type="molecule type" value="Genomic_DNA"/>
</dbReference>
<comment type="caution">
    <text evidence="4">The sequence shown here is derived from an EMBL/GenBank/DDBJ whole genome shotgun (WGS) entry which is preliminary data.</text>
</comment>
<evidence type="ECO:0000256" key="1">
    <source>
        <dbReference type="HAMAP-Rule" id="MF_00095"/>
    </source>
</evidence>
<dbReference type="Pfam" id="PF17746">
    <property type="entry name" value="SfsA_N"/>
    <property type="match status" value="1"/>
</dbReference>
<dbReference type="OrthoDB" id="9802365at2"/>
<feature type="domain" description="SfsA N-terminal OB" evidence="3">
    <location>
        <begin position="13"/>
        <end position="73"/>
    </location>
</feature>
<dbReference type="InterPro" id="IPR005224">
    <property type="entry name" value="SfsA"/>
</dbReference>
<feature type="domain" description="Sugar fermentation stimulation protein C-terminal" evidence="2">
    <location>
        <begin position="84"/>
        <end position="221"/>
    </location>
</feature>
<dbReference type="PANTHER" id="PTHR30545">
    <property type="entry name" value="SUGAR FERMENTATION STIMULATION PROTEIN A"/>
    <property type="match status" value="1"/>
</dbReference>
<organism evidence="4 5">
    <name type="scientific">Alteromonas aestuariivivens</name>
    <dbReference type="NCBI Taxonomy" id="1938339"/>
    <lineage>
        <taxon>Bacteria</taxon>
        <taxon>Pseudomonadati</taxon>
        <taxon>Pseudomonadota</taxon>
        <taxon>Gammaproteobacteria</taxon>
        <taxon>Alteromonadales</taxon>
        <taxon>Alteromonadaceae</taxon>
        <taxon>Alteromonas/Salinimonas group</taxon>
        <taxon>Alteromonas</taxon>
    </lineage>
</organism>
<comment type="similarity">
    <text evidence="1">Belongs to the SfsA family.</text>
</comment>
<dbReference type="InterPro" id="IPR041465">
    <property type="entry name" value="SfsA_N"/>
</dbReference>
<evidence type="ECO:0000259" key="2">
    <source>
        <dbReference type="Pfam" id="PF03749"/>
    </source>
</evidence>
<dbReference type="CDD" id="cd22359">
    <property type="entry name" value="SfsA-like_bacterial"/>
    <property type="match status" value="1"/>
</dbReference>
<dbReference type="InterPro" id="IPR040452">
    <property type="entry name" value="SfsA_C"/>
</dbReference>
<protein>
    <recommendedName>
        <fullName evidence="1">Sugar fermentation stimulation protein homolog</fullName>
    </recommendedName>
</protein>